<dbReference type="AlphaFoldDB" id="A0A8H4AZG8"/>
<protein>
    <submittedName>
        <fullName evidence="1">Uncharacterized protein</fullName>
    </submittedName>
</protein>
<sequence length="88" mass="10008">MLPTKCKSYTVKQKLEIISKSKEKSNNVTARIYGIDHSQIVQLCQNGIAVTLSTKKLKMKELLRTKFQHNYPNALDAFEAQIVGVRDL</sequence>
<keyword evidence="2" id="KW-1185">Reference proteome</keyword>
<dbReference type="OrthoDB" id="2480717at2759"/>
<evidence type="ECO:0000313" key="1">
    <source>
        <dbReference type="EMBL" id="KAF0547888.1"/>
    </source>
</evidence>
<comment type="caution">
    <text evidence="1">The sequence shown here is derived from an EMBL/GenBank/DDBJ whole genome shotgun (WGS) entry which is preliminary data.</text>
</comment>
<organism evidence="1 2">
    <name type="scientific">Gigaspora margarita</name>
    <dbReference type="NCBI Taxonomy" id="4874"/>
    <lineage>
        <taxon>Eukaryota</taxon>
        <taxon>Fungi</taxon>
        <taxon>Fungi incertae sedis</taxon>
        <taxon>Mucoromycota</taxon>
        <taxon>Glomeromycotina</taxon>
        <taxon>Glomeromycetes</taxon>
        <taxon>Diversisporales</taxon>
        <taxon>Gigasporaceae</taxon>
        <taxon>Gigaspora</taxon>
    </lineage>
</organism>
<dbReference type="EMBL" id="WTPW01000103">
    <property type="protein sequence ID" value="KAF0547888.1"/>
    <property type="molecule type" value="Genomic_DNA"/>
</dbReference>
<evidence type="ECO:0000313" key="2">
    <source>
        <dbReference type="Proteomes" id="UP000439903"/>
    </source>
</evidence>
<reference evidence="1 2" key="1">
    <citation type="journal article" date="2019" name="Environ. Microbiol.">
        <title>At the nexus of three kingdoms: the genome of the mycorrhizal fungus Gigaspora margarita provides insights into plant, endobacterial and fungal interactions.</title>
        <authorList>
            <person name="Venice F."/>
            <person name="Ghignone S."/>
            <person name="Salvioli di Fossalunga A."/>
            <person name="Amselem J."/>
            <person name="Novero M."/>
            <person name="Xianan X."/>
            <person name="Sedzielewska Toro K."/>
            <person name="Morin E."/>
            <person name="Lipzen A."/>
            <person name="Grigoriev I.V."/>
            <person name="Henrissat B."/>
            <person name="Martin F.M."/>
            <person name="Bonfante P."/>
        </authorList>
    </citation>
    <scope>NUCLEOTIDE SEQUENCE [LARGE SCALE GENOMIC DNA]</scope>
    <source>
        <strain evidence="1 2">BEG34</strain>
    </source>
</reference>
<gene>
    <name evidence="1" type="ORF">F8M41_000361</name>
</gene>
<name>A0A8H4AZG8_GIGMA</name>
<proteinExistence type="predicted"/>
<accession>A0A8H4AZG8</accession>
<dbReference type="Proteomes" id="UP000439903">
    <property type="component" value="Unassembled WGS sequence"/>
</dbReference>